<dbReference type="PRINTS" id="PR00313">
    <property type="entry name" value="CABNDNGRPT"/>
</dbReference>
<name>A0A1L4CYS3_9BACT</name>
<dbReference type="SUPFAM" id="SSF51120">
    <property type="entry name" value="beta-Roll"/>
    <property type="match status" value="2"/>
</dbReference>
<proteinExistence type="predicted"/>
<dbReference type="Gene3D" id="2.150.10.10">
    <property type="entry name" value="Serralysin-like metalloprotease, C-terminal"/>
    <property type="match status" value="2"/>
</dbReference>
<dbReference type="InterPro" id="IPR018511">
    <property type="entry name" value="Hemolysin-typ_Ca-bd_CS"/>
</dbReference>
<keyword evidence="3" id="KW-1185">Reference proteome</keyword>
<feature type="coiled-coil region" evidence="1">
    <location>
        <begin position="85"/>
        <end position="119"/>
    </location>
</feature>
<evidence type="ECO:0000313" key="2">
    <source>
        <dbReference type="EMBL" id="APJ03098.1"/>
    </source>
</evidence>
<accession>A0A1L4CYS3</accession>
<dbReference type="Pfam" id="PF00353">
    <property type="entry name" value="HemolysinCabind"/>
    <property type="match status" value="2"/>
</dbReference>
<dbReference type="InterPro" id="IPR011049">
    <property type="entry name" value="Serralysin-like_metalloprot_C"/>
</dbReference>
<reference evidence="2 3" key="1">
    <citation type="submission" date="2016-10" db="EMBL/GenBank/DDBJ databases">
        <title>Silvanigrella aquatica sp. nov., isolated from a freshwater lake located in the Black Forest, Germany, description of Silvanigrellaceae fam. nov., Silvanigrellales ord. nov., reclassification of the order Bdellovibrionales in the class Oligoflexia, reclassification of the families Bacteriovoracaceae and Halobacteriovoraceae in the new order Bacteriovoracales ord. nov., and reclassification of the family Pseudobacteriovoracaceae in the order Oligoflexiales.</title>
        <authorList>
            <person name="Hahn M.W."/>
            <person name="Schmidt J."/>
            <person name="Koll U."/>
            <person name="Rohde M."/>
            <person name="Verbag S."/>
            <person name="Pitt A."/>
            <person name="Nakai R."/>
            <person name="Naganuma T."/>
            <person name="Lang E."/>
        </authorList>
    </citation>
    <scope>NUCLEOTIDE SEQUENCE [LARGE SCALE GENOMIC DNA]</scope>
    <source>
        <strain evidence="2 3">MWH-Nonnen-W8red</strain>
    </source>
</reference>
<dbReference type="EMBL" id="CP017834">
    <property type="protein sequence ID" value="APJ03098.1"/>
    <property type="molecule type" value="Genomic_DNA"/>
</dbReference>
<dbReference type="GO" id="GO:0005509">
    <property type="term" value="F:calcium ion binding"/>
    <property type="evidence" value="ECO:0007669"/>
    <property type="project" value="InterPro"/>
</dbReference>
<evidence type="ECO:0000313" key="3">
    <source>
        <dbReference type="Proteomes" id="UP000184731"/>
    </source>
</evidence>
<keyword evidence="1" id="KW-0175">Coiled coil</keyword>
<dbReference type="KEGG" id="saqi:AXG55_03920"/>
<dbReference type="STRING" id="1915309.AXG55_03920"/>
<sequence>MKKTIKLISIFTISAIAFQTGCSKNIKNNSASSNDNNYLSTKSSLTYDSNVAMSSSEIRNVEKEYGKLQNLFINYDDIVSRHDKAKYLEETYKEYDVKIQRIKKNNENISNQEENDESENKNVPKETWRLSATFYPEGTKVFDTLEQLNSALQSKIYNHLKSNFTKITEIEKSYHVKIKHILNDHKYKFELTADWLDSILKFNDIASLEKTLLNAYHLKQMDKITTLFHIIRGKDPKTATKLSPLKAGNAFILDGFDDLATALESSQLSKQLVYLIQGTLFYPAFIFFVGSGVEGATEQHQELKVELKNLLLESYEQELEIKETIKSIIDENQKIPDDLIKLSIDNSNFKINVMKKIAKLINSSEANVLSETAQFMRDQQSKLKYQGDNLTISLNNVPEKIKIALVNLSKNNTIDSFNVNDNKSLDLLMQLKRFKETQENSLKSYYESHLPGSLTESGLISMYRGMLAFESRALLKLLESFSSRNAAINLGKFEFASFLETLGNGLLAAGQMHMVLGGLVNVAYDIKEMHSIQDWIQLVNNSPVFDENKNAKPEMVETKKILNNFYKRLQVLTGFKTVGTISLTAGQLAMLVGGPYGISNVPLTLSGAGATIFGVAFGQAFDKIIENKYEFEDPEEGSEEHKIISGEYDLDNPDENKTNPLERIVYRISLLNDLSQKRAAVRVWHKLYTKLERHPKMDIEDLIQKTRKGFLTGAAYHVFYLKALDSIFPKDNPVLRKINHNFLIEAKQYLLDNKNLKNKNSNILFHRYMIQHLSYVKSAVDKKITAPLAMPEIDTVSDLSQLTPSDLAREIKYIFDYTDILGVSEQLEQKIVSRIVKGDGSLLDKGILEKAHDYIQVEKIGSVDIASKESIFSGIKSIAKIYRNYYLPDFLRPAETKINKFVATGMTNEKIIFFFDREKFLDDLKNFNKLSEDKKLAFGDILKTIFYSPIDETPMKAKFGSDLRTPLKKIFDGIFGQISRQETLRPVLHTIPQQLELYDYTEKLFHIEKPSSNRKQTISTITNRVVNGINSVNVGMNILYTPARIQSIARMSGEGDHLRASRDSIEMIFDHGDLIVDVIRGPQLLQSHAKLYRNLAGAQVALNLATAGFSIWQAVDDLAEASKATGKRKQDLEVSGGIAAASAGVSFATIGFMPMTTMAGPIGAAAGFILMSAQSIYSTVRLHENLTELGVDEKTTATLGAFSLMTFGMQFDHSNVPGVAYATKVRAKENQIKESITEFNKDSQKNNFYFTKVIAPKISYYYPYEIRESTIGHCNIGGCSTSSKGGQLLAEKIHQCQSHNVYPENALNQSFFQGHKQFLTQNSNKLDLKKYKKNEVPTSYLSWGTSHTFYDDTRYCDFNSFKEFAPMQVYHSNDAISSNVKKSHYANLIHVGIDDQYKHGQAISYINGEENFKNFFVINKGQYGYQLKGANYDDYFEVRNLIASANNFPNKISGREGVNTISLQSLELDDNKLDENQNYIFVKQHASQIHKDSKLVENMAYQVAFNALVKEQNIFESKRLPEIEDVTHFIGSPFPDFYIGTARDDFIYGNKGNDKLFGGAGNDVLAGGEGIDELIGGTGADTYIVNKNDFLNSNENYDIINIFEKNSSLEPFYSSDKEDKDLILTDLDHLGVYRENQDLWIVSNSEELLKIRDLNRNDHIKIAKVKNFFGIIKENNHNYPVIASKNGYILNYDPEKIDTNITWISNIMINSGSRVERKDLVDIHQNIQTDYGIRVDNKDNLKHIKNIYGTPNSDIIVGNDEDNIIMSNGGNDYIKTGKGNDIIFASLDLSEQTNILDLDGGEGEDIYKITLSQSNSKNRNPAEIRIKDIKEENNSFVVIDLPDYSDAKGITKVSTSHNGDMQFYDALGNTLFTLEFKDKSIPADLKIITPKAVKHLKGEVIFQLLSEKNKNKGSILNIDELISGIKLI</sequence>
<dbReference type="InterPro" id="IPR001343">
    <property type="entry name" value="Hemolysn_Ca-bd"/>
</dbReference>
<protein>
    <submittedName>
        <fullName evidence="2">Uncharacterized protein</fullName>
    </submittedName>
</protein>
<dbReference type="RefSeq" id="WP_148696818.1">
    <property type="nucleotide sequence ID" value="NZ_CP017834.1"/>
</dbReference>
<dbReference type="Proteomes" id="UP000184731">
    <property type="component" value="Chromosome"/>
</dbReference>
<dbReference type="PROSITE" id="PS00330">
    <property type="entry name" value="HEMOLYSIN_CALCIUM"/>
    <property type="match status" value="3"/>
</dbReference>
<evidence type="ECO:0000256" key="1">
    <source>
        <dbReference type="SAM" id="Coils"/>
    </source>
</evidence>
<dbReference type="OrthoDB" id="5833405at2"/>
<organism evidence="2 3">
    <name type="scientific">Silvanigrella aquatica</name>
    <dbReference type="NCBI Taxonomy" id="1915309"/>
    <lineage>
        <taxon>Bacteria</taxon>
        <taxon>Pseudomonadati</taxon>
        <taxon>Bdellovibrionota</taxon>
        <taxon>Oligoflexia</taxon>
        <taxon>Silvanigrellales</taxon>
        <taxon>Silvanigrellaceae</taxon>
        <taxon>Silvanigrella</taxon>
    </lineage>
</organism>
<gene>
    <name evidence="2" type="ORF">AXG55_03920</name>
</gene>